<feature type="domain" description="Transcription regulator PadR N-terminal" evidence="1">
    <location>
        <begin position="18"/>
        <end position="89"/>
    </location>
</feature>
<gene>
    <name evidence="2" type="ORF">AWW68_13300</name>
</gene>
<dbReference type="EMBL" id="LRPC01000028">
    <property type="protein sequence ID" value="KYG73659.1"/>
    <property type="molecule type" value="Genomic_DNA"/>
</dbReference>
<dbReference type="InterPro" id="IPR036390">
    <property type="entry name" value="WH_DNA-bd_sf"/>
</dbReference>
<evidence type="ECO:0000313" key="2">
    <source>
        <dbReference type="EMBL" id="KYG73659.1"/>
    </source>
</evidence>
<dbReference type="OrthoDB" id="982587at2"/>
<dbReference type="Gene3D" id="1.10.10.10">
    <property type="entry name" value="Winged helix-like DNA-binding domain superfamily/Winged helix DNA-binding domain"/>
    <property type="match status" value="1"/>
</dbReference>
<dbReference type="Pfam" id="PF03551">
    <property type="entry name" value="PadR"/>
    <property type="match status" value="1"/>
</dbReference>
<dbReference type="AlphaFoldDB" id="A0A150X4K9"/>
<reference evidence="2 3" key="1">
    <citation type="submission" date="2016-01" db="EMBL/GenBank/DDBJ databases">
        <title>Genome sequencing of Roseivirga spongicola UST030701-084.</title>
        <authorList>
            <person name="Selvaratnam C."/>
            <person name="Thevarajoo S."/>
            <person name="Goh K.M."/>
            <person name="Ee R."/>
            <person name="Chan K.-G."/>
            <person name="Chong C.S."/>
        </authorList>
    </citation>
    <scope>NUCLEOTIDE SEQUENCE [LARGE SCALE GENOMIC DNA]</scope>
    <source>
        <strain evidence="2 3">UST030701-084</strain>
    </source>
</reference>
<protein>
    <submittedName>
        <fullName evidence="2">PadR family transcriptional regulator</fullName>
    </submittedName>
</protein>
<dbReference type="InterPro" id="IPR005149">
    <property type="entry name" value="Tscrpt_reg_PadR_N"/>
</dbReference>
<evidence type="ECO:0000313" key="3">
    <source>
        <dbReference type="Proteomes" id="UP000075606"/>
    </source>
</evidence>
<organism evidence="2 3">
    <name type="scientific">Roseivirga spongicola</name>
    <dbReference type="NCBI Taxonomy" id="333140"/>
    <lineage>
        <taxon>Bacteria</taxon>
        <taxon>Pseudomonadati</taxon>
        <taxon>Bacteroidota</taxon>
        <taxon>Cytophagia</taxon>
        <taxon>Cytophagales</taxon>
        <taxon>Roseivirgaceae</taxon>
        <taxon>Roseivirga</taxon>
    </lineage>
</organism>
<dbReference type="STRING" id="333140.AWW68_13300"/>
<dbReference type="Proteomes" id="UP000075606">
    <property type="component" value="Unassembled WGS sequence"/>
</dbReference>
<proteinExistence type="predicted"/>
<dbReference type="SUPFAM" id="SSF46785">
    <property type="entry name" value="Winged helix' DNA-binding domain"/>
    <property type="match status" value="1"/>
</dbReference>
<name>A0A150X4K9_9BACT</name>
<comment type="caution">
    <text evidence="2">The sequence shown here is derived from an EMBL/GenBank/DDBJ whole genome shotgun (WGS) entry which is preliminary data.</text>
</comment>
<dbReference type="InterPro" id="IPR036388">
    <property type="entry name" value="WH-like_DNA-bd_sf"/>
</dbReference>
<evidence type="ECO:0000259" key="1">
    <source>
        <dbReference type="Pfam" id="PF03551"/>
    </source>
</evidence>
<accession>A0A150X4K9</accession>
<dbReference type="RefSeq" id="WP_068222264.1">
    <property type="nucleotide sequence ID" value="NZ_CP139724.1"/>
</dbReference>
<keyword evidence="3" id="KW-1185">Reference proteome</keyword>
<sequence length="112" mass="12425">MGRVQIGEFEELVLLVVAILNDNAYGISVMEEIQSQTGRKINISAVHSALDRLETKSFLKSEVGGATAERGGRRKRFFKITVAGQEALNAIREQRNKLHDQIPSLGLKYVSI</sequence>